<organism evidence="2 3">
    <name type="scientific">Serendipita indica (strain DSM 11827)</name>
    <name type="common">Root endophyte fungus</name>
    <name type="synonym">Piriformospora indica</name>
    <dbReference type="NCBI Taxonomy" id="1109443"/>
    <lineage>
        <taxon>Eukaryota</taxon>
        <taxon>Fungi</taxon>
        <taxon>Dikarya</taxon>
        <taxon>Basidiomycota</taxon>
        <taxon>Agaricomycotina</taxon>
        <taxon>Agaricomycetes</taxon>
        <taxon>Sebacinales</taxon>
        <taxon>Serendipitaceae</taxon>
        <taxon>Serendipita</taxon>
    </lineage>
</organism>
<evidence type="ECO:0000256" key="1">
    <source>
        <dbReference type="SAM" id="MobiDB-lite"/>
    </source>
</evidence>
<feature type="compositionally biased region" description="Low complexity" evidence="1">
    <location>
        <begin position="324"/>
        <end position="340"/>
    </location>
</feature>
<keyword evidence="3" id="KW-1185">Reference proteome</keyword>
<dbReference type="OMA" id="HKFRIDG"/>
<dbReference type="AlphaFoldDB" id="G4TX92"/>
<dbReference type="OrthoDB" id="3270497at2759"/>
<evidence type="ECO:0000313" key="2">
    <source>
        <dbReference type="EMBL" id="CCA75935.1"/>
    </source>
</evidence>
<dbReference type="HOGENOM" id="CLU_816662_0_0_1"/>
<feature type="region of interest" description="Disordered" evidence="1">
    <location>
        <begin position="309"/>
        <end position="340"/>
    </location>
</feature>
<dbReference type="EMBL" id="CAFZ01000558">
    <property type="protein sequence ID" value="CCA75935.1"/>
    <property type="molecule type" value="Genomic_DNA"/>
</dbReference>
<gene>
    <name evidence="2" type="ORF">PIIN_09931</name>
</gene>
<comment type="caution">
    <text evidence="2">The sequence shown here is derived from an EMBL/GenBank/DDBJ whole genome shotgun (WGS) entry which is preliminary data.</text>
</comment>
<dbReference type="Proteomes" id="UP000007148">
    <property type="component" value="Unassembled WGS sequence"/>
</dbReference>
<dbReference type="InParanoid" id="G4TX92"/>
<evidence type="ECO:0000313" key="3">
    <source>
        <dbReference type="Proteomes" id="UP000007148"/>
    </source>
</evidence>
<reference evidence="2 3" key="1">
    <citation type="journal article" date="2011" name="PLoS Pathog.">
        <title>Endophytic Life Strategies Decoded by Genome and Transcriptome Analyses of the Mutualistic Root Symbiont Piriformospora indica.</title>
        <authorList>
            <person name="Zuccaro A."/>
            <person name="Lahrmann U."/>
            <person name="Guldener U."/>
            <person name="Langen G."/>
            <person name="Pfiffi S."/>
            <person name="Biedenkopf D."/>
            <person name="Wong P."/>
            <person name="Samans B."/>
            <person name="Grimm C."/>
            <person name="Basiewicz M."/>
            <person name="Murat C."/>
            <person name="Martin F."/>
            <person name="Kogel K.H."/>
        </authorList>
    </citation>
    <scope>NUCLEOTIDE SEQUENCE [LARGE SCALE GENOMIC DNA]</scope>
    <source>
        <strain evidence="2 3">DSM 11827</strain>
    </source>
</reference>
<name>G4TX92_SERID</name>
<proteinExistence type="predicted"/>
<sequence length="340" mass="36976">MSDDPDVTLSLDPSATSFLDGDLVDPSGRAIYTIETADALTKLSSVHSSRSRRHSANSTSSVVASIRWPSRLEPSNGRRSSPVIAPDAMVSVHGNTIPSGRLLRPRKLVTDGKSHKFRIDGYKPTFRWKRTGKYYTLFATGHKRPIAKLTSDHLTATYRLQVTGTTLASYHSQDGHGAVSSVLLDHIVLTSLLLVTPPLEWRRISGATATRTSIVTGTDDFEFEEPAAFIYTPSSHPRNPFLDGAQCRPSYFVGGLPTMAPPPPHLFATEERDNSLELRRQASTTSSASSRTLVQSLVHRVLASVSSNDSRLFPSSSTGNLPHSYGGSTSSLRSSIPARY</sequence>
<accession>G4TX92</accession>
<feature type="compositionally biased region" description="Polar residues" evidence="1">
    <location>
        <begin position="309"/>
        <end position="321"/>
    </location>
</feature>
<protein>
    <submittedName>
        <fullName evidence="2">Uncharacterized protein</fullName>
    </submittedName>
</protein>